<dbReference type="PANTHER" id="PTHR30303">
    <property type="entry name" value="HYDROGENASE ISOENZYMES FORMATION PROTEIN HYPE"/>
    <property type="match status" value="1"/>
</dbReference>
<dbReference type="InterPro" id="IPR011854">
    <property type="entry name" value="HypE"/>
</dbReference>
<dbReference type="InterPro" id="IPR036921">
    <property type="entry name" value="PurM-like_N_sf"/>
</dbReference>
<dbReference type="SUPFAM" id="SSF55326">
    <property type="entry name" value="PurM N-terminal domain-like"/>
    <property type="match status" value="1"/>
</dbReference>
<dbReference type="InterPro" id="IPR010918">
    <property type="entry name" value="PurM-like_C_dom"/>
</dbReference>
<dbReference type="AlphaFoldDB" id="A0A7V0T404"/>
<dbReference type="InterPro" id="IPR036676">
    <property type="entry name" value="PurM-like_C_sf"/>
</dbReference>
<dbReference type="Proteomes" id="UP000885672">
    <property type="component" value="Unassembled WGS sequence"/>
</dbReference>
<dbReference type="PIRSF" id="PIRSF005644">
    <property type="entry name" value="Hdrgns_mtr_HypE"/>
    <property type="match status" value="1"/>
</dbReference>
<accession>A0A7V0T404</accession>
<reference evidence="4" key="1">
    <citation type="journal article" date="2020" name="mSystems">
        <title>Genome- and Community-Level Interaction Insights into Carbon Utilization and Element Cycling Functions of Hydrothermarchaeota in Hydrothermal Sediment.</title>
        <authorList>
            <person name="Zhou Z."/>
            <person name="Liu Y."/>
            <person name="Xu W."/>
            <person name="Pan J."/>
            <person name="Luo Z.H."/>
            <person name="Li M."/>
        </authorList>
    </citation>
    <scope>NUCLEOTIDE SEQUENCE [LARGE SCALE GENOMIC DNA]</scope>
    <source>
        <strain evidence="4">SpSt-1182</strain>
    </source>
</reference>
<dbReference type="Gene3D" id="3.30.1330.10">
    <property type="entry name" value="PurM-like, N-terminal domain"/>
    <property type="match status" value="1"/>
</dbReference>
<feature type="domain" description="PurM-like C-terminal" evidence="3">
    <location>
        <begin position="155"/>
        <end position="300"/>
    </location>
</feature>
<dbReference type="Pfam" id="PF02769">
    <property type="entry name" value="AIRS_C"/>
    <property type="match status" value="1"/>
</dbReference>
<dbReference type="Pfam" id="PF00586">
    <property type="entry name" value="AIRS"/>
    <property type="match status" value="1"/>
</dbReference>
<gene>
    <name evidence="4" type="primary">hypE</name>
    <name evidence="4" type="ORF">ENN51_00830</name>
</gene>
<proteinExistence type="inferred from homology"/>
<comment type="caution">
    <text evidence="4">The sequence shown here is derived from an EMBL/GenBank/DDBJ whole genome shotgun (WGS) entry which is preliminary data.</text>
</comment>
<dbReference type="CDD" id="cd02197">
    <property type="entry name" value="HypE"/>
    <property type="match status" value="1"/>
</dbReference>
<sequence>MGHGAGGRKMHRLIRELFLAEFGNPVLNALGDAAELEPGRGRPAVSTDSYVVQPLFFPGGDIGKLSVCGTVNDLAMAGAVPRWLTVGFILREGLSLAALGRVCRSLAATARAAGVQVVTGDTKVIERGEQEEMYVNTTGVGVIPARLRLGPARVRPGDALVVNGPLGEHEAAIAVARGGYRFRARVKSDCAALPRLCEGLVRAGGVRMMRDPTRGGFATTLNELAEATGLGFIVEEKLVPVSRTVAGVAALLGLDPLYMANEGKVIAVCCPRRADGLVAAARRFATGRQARRVGTVVREPAGVWLRTRLGSLRRLIMLEGEQLPRIC</sequence>
<dbReference type="NCBIfam" id="TIGR02124">
    <property type="entry name" value="hypE"/>
    <property type="match status" value="1"/>
</dbReference>
<dbReference type="SUPFAM" id="SSF56042">
    <property type="entry name" value="PurM C-terminal domain-like"/>
    <property type="match status" value="1"/>
</dbReference>
<dbReference type="Gene3D" id="3.90.650.10">
    <property type="entry name" value="PurM-like C-terminal domain"/>
    <property type="match status" value="1"/>
</dbReference>
<feature type="domain" description="PurM-like N-terminal" evidence="2">
    <location>
        <begin position="32"/>
        <end position="143"/>
    </location>
</feature>
<protein>
    <submittedName>
        <fullName evidence="4">Hydrogenase expression/formation protein HypE</fullName>
    </submittedName>
</protein>
<evidence type="ECO:0000256" key="1">
    <source>
        <dbReference type="ARBA" id="ARBA00006243"/>
    </source>
</evidence>
<evidence type="ECO:0000313" key="4">
    <source>
        <dbReference type="EMBL" id="HDQ98819.1"/>
    </source>
</evidence>
<name>A0A7V0T404_UNCW3</name>
<dbReference type="InterPro" id="IPR016188">
    <property type="entry name" value="PurM-like_N"/>
</dbReference>
<evidence type="ECO:0000259" key="2">
    <source>
        <dbReference type="Pfam" id="PF00586"/>
    </source>
</evidence>
<evidence type="ECO:0000259" key="3">
    <source>
        <dbReference type="Pfam" id="PF02769"/>
    </source>
</evidence>
<dbReference type="EMBL" id="DSBX01000024">
    <property type="protein sequence ID" value="HDQ98819.1"/>
    <property type="molecule type" value="Genomic_DNA"/>
</dbReference>
<organism evidence="4">
    <name type="scientific">candidate division WOR-3 bacterium</name>
    <dbReference type="NCBI Taxonomy" id="2052148"/>
    <lineage>
        <taxon>Bacteria</taxon>
        <taxon>Bacteria division WOR-3</taxon>
    </lineage>
</organism>
<dbReference type="PANTHER" id="PTHR30303:SF0">
    <property type="entry name" value="CARBAMOYL DEHYDRATASE HYPE"/>
    <property type="match status" value="1"/>
</dbReference>
<comment type="similarity">
    <text evidence="1">Belongs to the HypE family.</text>
</comment>
<dbReference type="GO" id="GO:0051604">
    <property type="term" value="P:protein maturation"/>
    <property type="evidence" value="ECO:0007669"/>
    <property type="project" value="TreeGrafter"/>
</dbReference>